<keyword evidence="5" id="KW-0862">Zinc</keyword>
<dbReference type="OrthoDB" id="529367at2759"/>
<keyword evidence="8" id="KW-1185">Reference proteome</keyword>
<evidence type="ECO:0000313" key="7">
    <source>
        <dbReference type="EMBL" id="KAJ4958410.1"/>
    </source>
</evidence>
<evidence type="ECO:0000256" key="4">
    <source>
        <dbReference type="ARBA" id="ARBA00023136"/>
    </source>
</evidence>
<feature type="transmembrane region" description="Helical" evidence="6">
    <location>
        <begin position="219"/>
        <end position="242"/>
    </location>
</feature>
<evidence type="ECO:0000256" key="5">
    <source>
        <dbReference type="PIRSR" id="PIRSR604254-1"/>
    </source>
</evidence>
<dbReference type="PANTHER" id="PTHR20855:SF115">
    <property type="entry name" value="HEPTAHELICAL TRANSMEMBRANE PROTEIN 1"/>
    <property type="match status" value="1"/>
</dbReference>
<evidence type="ECO:0000256" key="6">
    <source>
        <dbReference type="SAM" id="Phobius"/>
    </source>
</evidence>
<feature type="binding site" evidence="5">
    <location>
        <position position="350"/>
    </location>
    <ligand>
        <name>Zn(2+)</name>
        <dbReference type="ChEBI" id="CHEBI:29105"/>
    </ligand>
</feature>
<feature type="transmembrane region" description="Helical" evidence="6">
    <location>
        <begin position="310"/>
        <end position="331"/>
    </location>
</feature>
<name>A0A9Q0H376_9MAGN</name>
<evidence type="ECO:0000256" key="1">
    <source>
        <dbReference type="ARBA" id="ARBA00004141"/>
    </source>
</evidence>
<proteinExistence type="predicted"/>
<feature type="binding site" evidence="5">
    <location>
        <position position="205"/>
    </location>
    <ligand>
        <name>Zn(2+)</name>
        <dbReference type="ChEBI" id="CHEBI:29105"/>
    </ligand>
</feature>
<dbReference type="AlphaFoldDB" id="A0A9Q0H376"/>
<dbReference type="GO" id="GO:0046872">
    <property type="term" value="F:metal ion binding"/>
    <property type="evidence" value="ECO:0007669"/>
    <property type="project" value="UniProtKB-KW"/>
</dbReference>
<dbReference type="PANTHER" id="PTHR20855">
    <property type="entry name" value="ADIPOR/PROGESTIN RECEPTOR-RELATED"/>
    <property type="match status" value="1"/>
</dbReference>
<keyword evidence="2 6" id="KW-0812">Transmembrane</keyword>
<keyword evidence="3 6" id="KW-1133">Transmembrane helix</keyword>
<reference evidence="7" key="1">
    <citation type="journal article" date="2023" name="Plant J.">
        <title>The genome of the king protea, Protea cynaroides.</title>
        <authorList>
            <person name="Chang J."/>
            <person name="Duong T.A."/>
            <person name="Schoeman C."/>
            <person name="Ma X."/>
            <person name="Roodt D."/>
            <person name="Barker N."/>
            <person name="Li Z."/>
            <person name="Van de Peer Y."/>
            <person name="Mizrachi E."/>
        </authorList>
    </citation>
    <scope>NUCLEOTIDE SEQUENCE</scope>
    <source>
        <tissue evidence="7">Young leaves</tissue>
    </source>
</reference>
<dbReference type="GO" id="GO:0009744">
    <property type="term" value="P:response to sucrose"/>
    <property type="evidence" value="ECO:0007669"/>
    <property type="project" value="UniProtKB-ARBA"/>
</dbReference>
<feature type="transmembrane region" description="Helical" evidence="6">
    <location>
        <begin position="248"/>
        <end position="268"/>
    </location>
</feature>
<dbReference type="GO" id="GO:0038023">
    <property type="term" value="F:signaling receptor activity"/>
    <property type="evidence" value="ECO:0007669"/>
    <property type="project" value="TreeGrafter"/>
</dbReference>
<feature type="transmembrane region" description="Helical" evidence="6">
    <location>
        <begin position="185"/>
        <end position="207"/>
    </location>
</feature>
<organism evidence="7 8">
    <name type="scientific">Protea cynaroides</name>
    <dbReference type="NCBI Taxonomy" id="273540"/>
    <lineage>
        <taxon>Eukaryota</taxon>
        <taxon>Viridiplantae</taxon>
        <taxon>Streptophyta</taxon>
        <taxon>Embryophyta</taxon>
        <taxon>Tracheophyta</taxon>
        <taxon>Spermatophyta</taxon>
        <taxon>Magnoliopsida</taxon>
        <taxon>Proteales</taxon>
        <taxon>Proteaceae</taxon>
        <taxon>Protea</taxon>
    </lineage>
</organism>
<evidence type="ECO:0000256" key="3">
    <source>
        <dbReference type="ARBA" id="ARBA00022989"/>
    </source>
</evidence>
<feature type="binding site" evidence="5">
    <location>
        <position position="354"/>
    </location>
    <ligand>
        <name>Zn(2+)</name>
        <dbReference type="ChEBI" id="CHEBI:29105"/>
    </ligand>
</feature>
<comment type="subcellular location">
    <subcellularLocation>
        <location evidence="1">Membrane</location>
        <topology evidence="1">Multi-pass membrane protein</topology>
    </subcellularLocation>
</comment>
<comment type="caution">
    <text evidence="7">The sequence shown here is derived from an EMBL/GenBank/DDBJ whole genome shotgun (WGS) entry which is preliminary data.</text>
</comment>
<feature type="transmembrane region" description="Helical" evidence="6">
    <location>
        <begin position="111"/>
        <end position="131"/>
    </location>
</feature>
<feature type="transmembrane region" description="Helical" evidence="6">
    <location>
        <begin position="280"/>
        <end position="304"/>
    </location>
</feature>
<keyword evidence="5" id="KW-0479">Metal-binding</keyword>
<dbReference type="GO" id="GO:0016020">
    <property type="term" value="C:membrane"/>
    <property type="evidence" value="ECO:0007669"/>
    <property type="project" value="UniProtKB-SubCell"/>
</dbReference>
<dbReference type="InterPro" id="IPR004254">
    <property type="entry name" value="AdipoR/HlyIII-related"/>
</dbReference>
<dbReference type="Pfam" id="PF03006">
    <property type="entry name" value="HlyIII"/>
    <property type="match status" value="1"/>
</dbReference>
<feature type="transmembrane region" description="Helical" evidence="6">
    <location>
        <begin position="352"/>
        <end position="374"/>
    </location>
</feature>
<protein>
    <recommendedName>
        <fullName evidence="9">Heptahelical transmembrane protein 1-like</fullName>
    </recommendedName>
</protein>
<evidence type="ECO:0008006" key="9">
    <source>
        <dbReference type="Google" id="ProtNLM"/>
    </source>
</evidence>
<evidence type="ECO:0000313" key="8">
    <source>
        <dbReference type="Proteomes" id="UP001141806"/>
    </source>
</evidence>
<evidence type="ECO:0000256" key="2">
    <source>
        <dbReference type="ARBA" id="ARBA00022692"/>
    </source>
</evidence>
<accession>A0A9Q0H376</accession>
<dbReference type="GO" id="GO:0009725">
    <property type="term" value="P:response to hormone"/>
    <property type="evidence" value="ECO:0007669"/>
    <property type="project" value="UniProtKB-ARBA"/>
</dbReference>
<dbReference type="Proteomes" id="UP001141806">
    <property type="component" value="Unassembled WGS sequence"/>
</dbReference>
<dbReference type="EMBL" id="JAMYWD010000010">
    <property type="protein sequence ID" value="KAJ4958410.1"/>
    <property type="molecule type" value="Genomic_DNA"/>
</dbReference>
<keyword evidence="4 6" id="KW-0472">Membrane</keyword>
<gene>
    <name evidence="7" type="ORF">NE237_025521</name>
</gene>
<sequence>MTSTTEGLVWKRRGGMEMEMEVKTTQYYLGSSDDTTANKKTTVVVKTKTKTKTKTTMKKKTETKKKGYRLVSFKELPDYLKDNEFILDYYRASWPLKEAFFSIFRWHNETLNVWTHLLGFLLFLGLTIINLKQVPQVADFLTIFTRPFPITRATAMTASSDSKNFLLDKGATTIHDVENLTVAQWPFFVFLGGSMFCLLSSSICHLFSCHSQHLSLLLLRIDFVGITVMIIASFFPPIYYIFQCDSQWQFIYLTGITVMGIFTAITLLSPVLSTATFRPFRALLFSSMVLFGIFPAVHAFVVNWNEPSRFIALGYESAMVVSYGIGTLFYVTRIPERWKPGMFDMAGHSHQIFHIFVIMGALAHYGAALLFIQWRNIVGCEKNI</sequence>